<evidence type="ECO:0000256" key="1">
    <source>
        <dbReference type="ARBA" id="ARBA00022801"/>
    </source>
</evidence>
<dbReference type="PANTHER" id="PTHR43316">
    <property type="entry name" value="HYDROLASE, HALOACID DELAHOGENASE-RELATED"/>
    <property type="match status" value="1"/>
</dbReference>
<dbReference type="InterPro" id="IPR023214">
    <property type="entry name" value="HAD_sf"/>
</dbReference>
<dbReference type="InterPro" id="IPR023198">
    <property type="entry name" value="PGP-like_dom2"/>
</dbReference>
<organism evidence="2 3">
    <name type="scientific">Synchytrium microbalum</name>
    <dbReference type="NCBI Taxonomy" id="1806994"/>
    <lineage>
        <taxon>Eukaryota</taxon>
        <taxon>Fungi</taxon>
        <taxon>Fungi incertae sedis</taxon>
        <taxon>Chytridiomycota</taxon>
        <taxon>Chytridiomycota incertae sedis</taxon>
        <taxon>Chytridiomycetes</taxon>
        <taxon>Synchytriales</taxon>
        <taxon>Synchytriaceae</taxon>
        <taxon>Synchytrium</taxon>
    </lineage>
</organism>
<proteinExistence type="predicted"/>
<sequence>MAPTIVFDALGTLLSFDGPANQLFKLFPSLGPDGFSRYFPFVLRDYMASSYSGDYRPLSHFFRHCLPRFLITQGLPVDDEAKENIESFMRFFARGMEPVEGAQEALELLISKGWLVSIVTNGGRSTVENALKNGSILQHFDSGKAILSCEEIGAAKTDPRVYQAIKIHLKKTYQLEENEPFWFVAGHAWDCQAARNCGFLTAFCEAYEEPIWNDAWSPPQVLATEDAIGVGLLGAVQAAIAVEESKTIK</sequence>
<dbReference type="OrthoDB" id="2363873at2759"/>
<dbReference type="STRING" id="1806994.A0A507C6L8"/>
<dbReference type="Gene3D" id="3.40.50.1000">
    <property type="entry name" value="HAD superfamily/HAD-like"/>
    <property type="match status" value="1"/>
</dbReference>
<dbReference type="GeneID" id="42005181"/>
<comment type="caution">
    <text evidence="2">The sequence shown here is derived from an EMBL/GenBank/DDBJ whole genome shotgun (WGS) entry which is preliminary data.</text>
</comment>
<keyword evidence="1" id="KW-0378">Hydrolase</keyword>
<dbReference type="Proteomes" id="UP000319731">
    <property type="component" value="Unassembled WGS sequence"/>
</dbReference>
<dbReference type="GO" id="GO:0016787">
    <property type="term" value="F:hydrolase activity"/>
    <property type="evidence" value="ECO:0007669"/>
    <property type="project" value="UniProtKB-KW"/>
</dbReference>
<protein>
    <recommendedName>
        <fullName evidence="4">Haloacid dehalogenase, type II</fullName>
    </recommendedName>
</protein>
<reference evidence="2 3" key="1">
    <citation type="journal article" date="2019" name="Sci. Rep.">
        <title>Comparative genomics of chytrid fungi reveal insights into the obligate biotrophic and pathogenic lifestyle of Synchytrium endobioticum.</title>
        <authorList>
            <person name="van de Vossenberg B.T.L.H."/>
            <person name="Warris S."/>
            <person name="Nguyen H.D.T."/>
            <person name="van Gent-Pelzer M.P.E."/>
            <person name="Joly D.L."/>
            <person name="van de Geest H.C."/>
            <person name="Bonants P.J.M."/>
            <person name="Smith D.S."/>
            <person name="Levesque C.A."/>
            <person name="van der Lee T.A.J."/>
        </authorList>
    </citation>
    <scope>NUCLEOTIDE SEQUENCE [LARGE SCALE GENOMIC DNA]</scope>
    <source>
        <strain evidence="2 3">JEL517</strain>
    </source>
</reference>
<dbReference type="InterPro" id="IPR051540">
    <property type="entry name" value="S-2-haloacid_dehalogenase"/>
</dbReference>
<dbReference type="RefSeq" id="XP_031024197.1">
    <property type="nucleotide sequence ID" value="XM_031169884.1"/>
</dbReference>
<evidence type="ECO:0008006" key="4">
    <source>
        <dbReference type="Google" id="ProtNLM"/>
    </source>
</evidence>
<dbReference type="InterPro" id="IPR036412">
    <property type="entry name" value="HAD-like_sf"/>
</dbReference>
<keyword evidence="3" id="KW-1185">Reference proteome</keyword>
<dbReference type="PANTHER" id="PTHR43316:SF4">
    <property type="entry name" value="ACID DEHALOGENASE, PUTATIVE (AFU_ORTHOLOGUE AFUA_8G05870)-RELATED"/>
    <property type="match status" value="1"/>
</dbReference>
<name>A0A507C6L8_9FUNG</name>
<dbReference type="EMBL" id="QEAO01000023">
    <property type="protein sequence ID" value="TPX33125.1"/>
    <property type="molecule type" value="Genomic_DNA"/>
</dbReference>
<evidence type="ECO:0000313" key="3">
    <source>
        <dbReference type="Proteomes" id="UP000319731"/>
    </source>
</evidence>
<dbReference type="Pfam" id="PF00702">
    <property type="entry name" value="Hydrolase"/>
    <property type="match status" value="1"/>
</dbReference>
<accession>A0A507C6L8</accession>
<evidence type="ECO:0000313" key="2">
    <source>
        <dbReference type="EMBL" id="TPX33125.1"/>
    </source>
</evidence>
<dbReference type="Gene3D" id="1.10.150.240">
    <property type="entry name" value="Putative phosphatase, domain 2"/>
    <property type="match status" value="1"/>
</dbReference>
<dbReference type="SUPFAM" id="SSF56784">
    <property type="entry name" value="HAD-like"/>
    <property type="match status" value="1"/>
</dbReference>
<gene>
    <name evidence="2" type="ORF">SmJEL517_g03956</name>
</gene>
<dbReference type="AlphaFoldDB" id="A0A507C6L8"/>